<proteinExistence type="inferred from homology"/>
<dbReference type="InterPro" id="IPR004107">
    <property type="entry name" value="Integrase_SAM-like_N"/>
</dbReference>
<dbReference type="InterPro" id="IPR010998">
    <property type="entry name" value="Integrase_recombinase_N"/>
</dbReference>
<name>A0A5F1YF71_9LEPT</name>
<dbReference type="Gene3D" id="1.10.443.10">
    <property type="entry name" value="Intergrase catalytic core"/>
    <property type="match status" value="1"/>
</dbReference>
<evidence type="ECO:0000256" key="3">
    <source>
        <dbReference type="ARBA" id="ARBA00023125"/>
    </source>
</evidence>
<dbReference type="GO" id="GO:0003677">
    <property type="term" value="F:DNA binding"/>
    <property type="evidence" value="ECO:0007669"/>
    <property type="project" value="UniProtKB-UniRule"/>
</dbReference>
<keyword evidence="3 5" id="KW-0238">DNA-binding</keyword>
<dbReference type="Proteomes" id="UP000298277">
    <property type="component" value="Unassembled WGS sequence"/>
</dbReference>
<comment type="caution">
    <text evidence="8">The sequence shown here is derived from an EMBL/GenBank/DDBJ whole genome shotgun (WGS) entry which is preliminary data.</text>
</comment>
<dbReference type="GO" id="GO:0006310">
    <property type="term" value="P:DNA recombination"/>
    <property type="evidence" value="ECO:0007669"/>
    <property type="project" value="UniProtKB-KW"/>
</dbReference>
<dbReference type="PROSITE" id="PS51898">
    <property type="entry name" value="TYR_RECOMBINASE"/>
    <property type="match status" value="1"/>
</dbReference>
<dbReference type="InterPro" id="IPR050090">
    <property type="entry name" value="Tyrosine_recombinase_XerCD"/>
</dbReference>
<feature type="domain" description="Core-binding (CB)" evidence="7">
    <location>
        <begin position="63"/>
        <end position="145"/>
    </location>
</feature>
<dbReference type="InterPro" id="IPR002104">
    <property type="entry name" value="Integrase_catalytic"/>
</dbReference>
<evidence type="ECO:0000256" key="1">
    <source>
        <dbReference type="ARBA" id="ARBA00008857"/>
    </source>
</evidence>
<comment type="similarity">
    <text evidence="1">Belongs to the 'phage' integrase family.</text>
</comment>
<dbReference type="PROSITE" id="PS51900">
    <property type="entry name" value="CB"/>
    <property type="match status" value="1"/>
</dbReference>
<evidence type="ECO:0000256" key="5">
    <source>
        <dbReference type="PROSITE-ProRule" id="PRU01248"/>
    </source>
</evidence>
<feature type="domain" description="Tyr recombinase" evidence="6">
    <location>
        <begin position="161"/>
        <end position="334"/>
    </location>
</feature>
<keyword evidence="9" id="KW-1185">Reference proteome</keyword>
<evidence type="ECO:0000256" key="4">
    <source>
        <dbReference type="ARBA" id="ARBA00023172"/>
    </source>
</evidence>
<dbReference type="Pfam" id="PF00589">
    <property type="entry name" value="Phage_integrase"/>
    <property type="match status" value="1"/>
</dbReference>
<dbReference type="OrthoDB" id="341301at2"/>
<sequence length="344" mass="40167">MHFRLERRGRFLLIRFRYDTVAYNFVRTFPKVKWDPDQRLWVLPFSEQVLDRFLGLKNSTIELEGELALRPWIRKLKLGNFSRSTIRSYYSNLLSLLKWARKGPEKISKEDIHSFIEFSFLEKRLSAATVVARIQSLNSYFGVFLGKPWLTDIPRPKKTQKLPDILSTLEVSKILNSLENEKHRMLLSFCYASGLRVSELVRLKPGDIDLTRKTVKIREGKGKKDRFTMLSQTCQSLWENFRNAHPYEDWVFPGQDPSHPLHIRTAEKIFENAKKKAGIKKNASIHSLRHAFATHLLEAGAHIKHIQFLLGHKSVRTTEIYARVSQVRVTQIESPLDILNRKSD</sequence>
<dbReference type="PANTHER" id="PTHR30349">
    <property type="entry name" value="PHAGE INTEGRASE-RELATED"/>
    <property type="match status" value="1"/>
</dbReference>
<organism evidence="8 9">
    <name type="scientific">Leptospira gomenensis</name>
    <dbReference type="NCBI Taxonomy" id="2484974"/>
    <lineage>
        <taxon>Bacteria</taxon>
        <taxon>Pseudomonadati</taxon>
        <taxon>Spirochaetota</taxon>
        <taxon>Spirochaetia</taxon>
        <taxon>Leptospirales</taxon>
        <taxon>Leptospiraceae</taxon>
        <taxon>Leptospira</taxon>
    </lineage>
</organism>
<dbReference type="SUPFAM" id="SSF56349">
    <property type="entry name" value="DNA breaking-rejoining enzymes"/>
    <property type="match status" value="1"/>
</dbReference>
<reference evidence="8" key="1">
    <citation type="journal article" date="2019" name="PLoS Negl. Trop. Dis.">
        <title>Revisiting the worldwide diversity of Leptospira species in the environment.</title>
        <authorList>
            <person name="Vincent A.T."/>
            <person name="Schiettekatte O."/>
            <person name="Bourhy P."/>
            <person name="Veyrier F.J."/>
            <person name="Picardeau M."/>
        </authorList>
    </citation>
    <scope>NUCLEOTIDE SEQUENCE [LARGE SCALE GENOMIC DNA]</scope>
    <source>
        <strain evidence="8">201800299</strain>
    </source>
</reference>
<dbReference type="PANTHER" id="PTHR30349:SF64">
    <property type="entry name" value="PROPHAGE INTEGRASE INTD-RELATED"/>
    <property type="match status" value="1"/>
</dbReference>
<keyword evidence="2" id="KW-0229">DNA integration</keyword>
<dbReference type="AlphaFoldDB" id="A0A5F1YF71"/>
<dbReference type="InterPro" id="IPR044068">
    <property type="entry name" value="CB"/>
</dbReference>
<accession>A0A5F1YF71</accession>
<evidence type="ECO:0000259" key="6">
    <source>
        <dbReference type="PROSITE" id="PS51898"/>
    </source>
</evidence>
<keyword evidence="4" id="KW-0233">DNA recombination</keyword>
<dbReference type="InterPro" id="IPR013762">
    <property type="entry name" value="Integrase-like_cat_sf"/>
</dbReference>
<evidence type="ECO:0000313" key="8">
    <source>
        <dbReference type="EMBL" id="TGK38466.1"/>
    </source>
</evidence>
<dbReference type="GO" id="GO:0015074">
    <property type="term" value="P:DNA integration"/>
    <property type="evidence" value="ECO:0007669"/>
    <property type="project" value="UniProtKB-KW"/>
</dbReference>
<evidence type="ECO:0000313" key="9">
    <source>
        <dbReference type="Proteomes" id="UP000298277"/>
    </source>
</evidence>
<gene>
    <name evidence="8" type="ORF">EHQ17_02175</name>
</gene>
<dbReference type="InterPro" id="IPR011010">
    <property type="entry name" value="DNA_brk_join_enz"/>
</dbReference>
<dbReference type="EMBL" id="RQFA01000010">
    <property type="protein sequence ID" value="TGK38466.1"/>
    <property type="molecule type" value="Genomic_DNA"/>
</dbReference>
<dbReference type="Pfam" id="PF13495">
    <property type="entry name" value="Phage_int_SAM_4"/>
    <property type="match status" value="1"/>
</dbReference>
<evidence type="ECO:0000259" key="7">
    <source>
        <dbReference type="PROSITE" id="PS51900"/>
    </source>
</evidence>
<dbReference type="Gene3D" id="1.10.150.130">
    <property type="match status" value="1"/>
</dbReference>
<evidence type="ECO:0000256" key="2">
    <source>
        <dbReference type="ARBA" id="ARBA00022908"/>
    </source>
</evidence>
<protein>
    <submittedName>
        <fullName evidence="8">Site-specific recombinase</fullName>
    </submittedName>
</protein>